<dbReference type="Proteomes" id="UP001319827">
    <property type="component" value="Chromosome"/>
</dbReference>
<evidence type="ECO:0000313" key="2">
    <source>
        <dbReference type="EMBL" id="BCR05189.1"/>
    </source>
</evidence>
<dbReference type="PANTHER" id="PTHR22916:SF3">
    <property type="entry name" value="UDP-GLCNAC:BETAGAL BETA-1,3-N-ACETYLGLUCOSAMINYLTRANSFERASE-LIKE PROTEIN 1"/>
    <property type="match status" value="1"/>
</dbReference>
<gene>
    <name evidence="2" type="ORF">DESUT3_22580</name>
</gene>
<accession>A0ABN6DZ21</accession>
<dbReference type="RefSeq" id="WP_221248611.1">
    <property type="nucleotide sequence ID" value="NZ_AP024355.1"/>
</dbReference>
<sequence>MQVSVVIPSYNHRQYVVEAIESVLDQDWPDIDLIVIDDGSKDGSAEVIGELLDRRGGFRLVARENRGLIRTLNEGISMASGEYFCLLASDDYLPAGSLRSRAEFLVEHPGHVGVFADGLRILEDAEPGERILDERRRQLFSHSDPIPGFLKGLNLPIHTMMAKRDVFLRFGGFDSRYRYCEDLDVQLLLFLEGKVGFVDTPVYCYRLHGANISLTNPQLARADKVLCFRKYLEEVPRLAPYRKLIRHRLRRHYLALGRYLHNSGGGSERERELFQGGWEFAWQDVRLLWYLLWWKLVGSRRTG</sequence>
<dbReference type="PANTHER" id="PTHR22916">
    <property type="entry name" value="GLYCOSYLTRANSFERASE"/>
    <property type="match status" value="1"/>
</dbReference>
<dbReference type="Pfam" id="PF00535">
    <property type="entry name" value="Glycos_transf_2"/>
    <property type="match status" value="1"/>
</dbReference>
<reference evidence="2 3" key="1">
    <citation type="journal article" date="2016" name="C (Basel)">
        <title>Selective Growth of and Electricity Production by Marine Exoelectrogenic Bacteria in Self-Aggregated Hydrogel of Microbially Reduced Graphene Oxide.</title>
        <authorList>
            <person name="Yoshida N."/>
            <person name="Goto Y."/>
            <person name="Miyata Y."/>
        </authorList>
    </citation>
    <scope>NUCLEOTIDE SEQUENCE [LARGE SCALE GENOMIC DNA]</scope>
    <source>
        <strain evidence="2 3">NIT-T3</strain>
    </source>
</reference>
<evidence type="ECO:0000259" key="1">
    <source>
        <dbReference type="Pfam" id="PF00535"/>
    </source>
</evidence>
<reference evidence="2 3" key="2">
    <citation type="journal article" date="2021" name="Int. J. Syst. Evol. Microbiol.">
        <title>Isolation and Polyphasic Characterization of Desulfuromonas versatilis sp. Nov., an Electrogenic Bacteria Capable of Versatile Metabolism Isolated from a Graphene Oxide-Reducing Enrichment Culture.</title>
        <authorList>
            <person name="Xie L."/>
            <person name="Yoshida N."/>
            <person name="Ishii S."/>
            <person name="Meng L."/>
        </authorList>
    </citation>
    <scope>NUCLEOTIDE SEQUENCE [LARGE SCALE GENOMIC DNA]</scope>
    <source>
        <strain evidence="2 3">NIT-T3</strain>
    </source>
</reference>
<name>A0ABN6DZ21_9BACT</name>
<dbReference type="InterPro" id="IPR001173">
    <property type="entry name" value="Glyco_trans_2-like"/>
</dbReference>
<proteinExistence type="predicted"/>
<keyword evidence="3" id="KW-1185">Reference proteome</keyword>
<protein>
    <recommendedName>
        <fullName evidence="1">Glycosyltransferase 2-like domain-containing protein</fullName>
    </recommendedName>
</protein>
<feature type="domain" description="Glycosyltransferase 2-like" evidence="1">
    <location>
        <begin position="4"/>
        <end position="110"/>
    </location>
</feature>
<organism evidence="2 3">
    <name type="scientific">Desulfuromonas versatilis</name>
    <dbReference type="NCBI Taxonomy" id="2802975"/>
    <lineage>
        <taxon>Bacteria</taxon>
        <taxon>Pseudomonadati</taxon>
        <taxon>Thermodesulfobacteriota</taxon>
        <taxon>Desulfuromonadia</taxon>
        <taxon>Desulfuromonadales</taxon>
        <taxon>Desulfuromonadaceae</taxon>
        <taxon>Desulfuromonas</taxon>
    </lineage>
</organism>
<dbReference type="EMBL" id="AP024355">
    <property type="protein sequence ID" value="BCR05189.1"/>
    <property type="molecule type" value="Genomic_DNA"/>
</dbReference>
<dbReference type="Gene3D" id="3.90.550.10">
    <property type="entry name" value="Spore Coat Polysaccharide Biosynthesis Protein SpsA, Chain A"/>
    <property type="match status" value="1"/>
</dbReference>
<dbReference type="SUPFAM" id="SSF53448">
    <property type="entry name" value="Nucleotide-diphospho-sugar transferases"/>
    <property type="match status" value="1"/>
</dbReference>
<evidence type="ECO:0000313" key="3">
    <source>
        <dbReference type="Proteomes" id="UP001319827"/>
    </source>
</evidence>
<dbReference type="InterPro" id="IPR029044">
    <property type="entry name" value="Nucleotide-diphossugar_trans"/>
</dbReference>